<feature type="compositionally biased region" description="Basic and acidic residues" evidence="3">
    <location>
        <begin position="222"/>
        <end position="259"/>
    </location>
</feature>
<dbReference type="InterPro" id="IPR041243">
    <property type="entry name" value="STI1/HOP_DP"/>
</dbReference>
<accession>A0A1X0NZI2</accession>
<proteinExistence type="predicted"/>
<evidence type="ECO:0000259" key="4">
    <source>
        <dbReference type="SMART" id="SM00727"/>
    </source>
</evidence>
<dbReference type="Gene3D" id="1.10.260.100">
    <property type="match status" value="1"/>
</dbReference>
<feature type="compositionally biased region" description="Gly residues" evidence="3">
    <location>
        <begin position="260"/>
        <end position="278"/>
    </location>
</feature>
<dbReference type="AlphaFoldDB" id="A0A1X0NZI2"/>
<feature type="region of interest" description="Disordered" evidence="3">
    <location>
        <begin position="340"/>
        <end position="372"/>
    </location>
</feature>
<dbReference type="Proteomes" id="UP000192257">
    <property type="component" value="Unassembled WGS sequence"/>
</dbReference>
<dbReference type="GO" id="GO:0030544">
    <property type="term" value="F:Hsp70 protein binding"/>
    <property type="evidence" value="ECO:0007669"/>
    <property type="project" value="TreeGrafter"/>
</dbReference>
<name>A0A1X0NZI2_9TRYP</name>
<dbReference type="InterPro" id="IPR011990">
    <property type="entry name" value="TPR-like_helical_dom_sf"/>
</dbReference>
<dbReference type="EMBL" id="NBCO01000009">
    <property type="protein sequence ID" value="ORC90085.1"/>
    <property type="molecule type" value="Genomic_DNA"/>
</dbReference>
<dbReference type="SMART" id="SM00727">
    <property type="entry name" value="STI1"/>
    <property type="match status" value="1"/>
</dbReference>
<evidence type="ECO:0000256" key="1">
    <source>
        <dbReference type="ARBA" id="ARBA00022737"/>
    </source>
</evidence>
<dbReference type="GeneID" id="39984154"/>
<feature type="compositionally biased region" description="Gly residues" evidence="3">
    <location>
        <begin position="340"/>
        <end position="357"/>
    </location>
</feature>
<comment type="caution">
    <text evidence="5">The sequence shown here is derived from an EMBL/GenBank/DDBJ whole genome shotgun (WGS) entry which is preliminary data.</text>
</comment>
<organism evidence="5 6">
    <name type="scientific">Trypanosoma theileri</name>
    <dbReference type="NCBI Taxonomy" id="67003"/>
    <lineage>
        <taxon>Eukaryota</taxon>
        <taxon>Discoba</taxon>
        <taxon>Euglenozoa</taxon>
        <taxon>Kinetoplastea</taxon>
        <taxon>Metakinetoplastina</taxon>
        <taxon>Trypanosomatida</taxon>
        <taxon>Trypanosomatidae</taxon>
        <taxon>Trypanosoma</taxon>
    </lineage>
</organism>
<dbReference type="InterPro" id="IPR006636">
    <property type="entry name" value="STI1_HS-bd"/>
</dbReference>
<gene>
    <name evidence="5" type="ORF">TM35_000091350</name>
</gene>
<dbReference type="OrthoDB" id="533763at2759"/>
<dbReference type="PANTHER" id="PTHR45883">
    <property type="entry name" value="HSC70-INTERACTING PROTEIN"/>
    <property type="match status" value="1"/>
</dbReference>
<feature type="domain" description="STI1" evidence="4">
    <location>
        <begin position="291"/>
        <end position="330"/>
    </location>
</feature>
<keyword evidence="1" id="KW-0677">Repeat</keyword>
<keyword evidence="2" id="KW-0802">TPR repeat</keyword>
<feature type="region of interest" description="Disordered" evidence="3">
    <location>
        <begin position="222"/>
        <end position="288"/>
    </location>
</feature>
<protein>
    <submittedName>
        <fullName evidence="5">Putative Hsc70-interacting protein (Hip)</fullName>
    </submittedName>
</protein>
<dbReference type="RefSeq" id="XP_028884151.1">
    <property type="nucleotide sequence ID" value="XM_029024374.1"/>
</dbReference>
<dbReference type="SMART" id="SM00028">
    <property type="entry name" value="TPR"/>
    <property type="match status" value="3"/>
</dbReference>
<keyword evidence="6" id="KW-1185">Reference proteome</keyword>
<reference evidence="5 6" key="1">
    <citation type="submission" date="2017-03" db="EMBL/GenBank/DDBJ databases">
        <title>An alternative strategy for trypanosome survival in the mammalian bloodstream revealed through genome and transcriptome analysis of the ubiquitous bovine parasite Trypanosoma (Megatrypanum) theileri.</title>
        <authorList>
            <person name="Kelly S."/>
            <person name="Ivens A."/>
            <person name="Mott A."/>
            <person name="O'Neill E."/>
            <person name="Emms D."/>
            <person name="Macleod O."/>
            <person name="Voorheis P."/>
            <person name="Matthews J."/>
            <person name="Matthews K."/>
            <person name="Carrington M."/>
        </authorList>
    </citation>
    <scope>NUCLEOTIDE SEQUENCE [LARGE SCALE GENOMIC DNA]</scope>
    <source>
        <strain evidence="5">Edinburgh</strain>
    </source>
</reference>
<dbReference type="InterPro" id="IPR019734">
    <property type="entry name" value="TPR_rpt"/>
</dbReference>
<evidence type="ECO:0000313" key="5">
    <source>
        <dbReference type="EMBL" id="ORC90085.1"/>
    </source>
</evidence>
<dbReference type="STRING" id="67003.A0A1X0NZI2"/>
<feature type="region of interest" description="Disordered" evidence="3">
    <location>
        <begin position="42"/>
        <end position="120"/>
    </location>
</feature>
<feature type="compositionally biased region" description="Acidic residues" evidence="3">
    <location>
        <begin position="59"/>
        <end position="75"/>
    </location>
</feature>
<sequence>METLSVNDLEAVKRVVEYLRHHPEELHRDELQEFRAYLVSLGASLPQPRTESKEPTKEEESDEELNTSEPDDERWELEKDISDDNIPLSTSADPTPEEEEKAAELKAAAAESASQGNKEEAVEKMGEALRLVPGKAMYWSQRASYLLDCARPGAALRDASRALDINPQNVRALRVRGTVNRHLGKWEDALKDLGEAQTIDYDEHIDGLLKFVKERLSRRRQALREKQEKEERKREEAIRRQREQEQREREQESSQKHGQETGGFPGGAPGGFPGGFPGGAIPPGMEELLNDPEFKTAMQDPEVAAKLATLMQNPMAAMQMMGDPKMGPLMQKMMSKMMGGGGFPGGFPGGAPGGFPGGKSSNANTHSNDDLD</sequence>
<feature type="compositionally biased region" description="Low complexity" evidence="3">
    <location>
        <begin position="105"/>
        <end position="114"/>
    </location>
</feature>
<evidence type="ECO:0000256" key="3">
    <source>
        <dbReference type="SAM" id="MobiDB-lite"/>
    </source>
</evidence>
<dbReference type="SUPFAM" id="SSF48452">
    <property type="entry name" value="TPR-like"/>
    <property type="match status" value="1"/>
</dbReference>
<dbReference type="PANTHER" id="PTHR45883:SF2">
    <property type="entry name" value="HSC70-INTERACTING PROTEIN"/>
    <property type="match status" value="1"/>
</dbReference>
<dbReference type="VEuPathDB" id="TriTrypDB:TM35_000091350"/>
<dbReference type="Gene3D" id="6.10.250.3420">
    <property type="match status" value="1"/>
</dbReference>
<evidence type="ECO:0000313" key="6">
    <source>
        <dbReference type="Proteomes" id="UP000192257"/>
    </source>
</evidence>
<dbReference type="Gene3D" id="1.25.40.10">
    <property type="entry name" value="Tetratricopeptide repeat domain"/>
    <property type="match status" value="1"/>
</dbReference>
<dbReference type="Pfam" id="PF17830">
    <property type="entry name" value="STI1-HOP_DP"/>
    <property type="match status" value="1"/>
</dbReference>
<evidence type="ECO:0000256" key="2">
    <source>
        <dbReference type="ARBA" id="ARBA00022803"/>
    </source>
</evidence>